<keyword evidence="2" id="KW-0812">Transmembrane</keyword>
<dbReference type="HOGENOM" id="CLU_906239_0_0_1"/>
<protein>
    <submittedName>
        <fullName evidence="3">Uncharacterized protein</fullName>
    </submittedName>
</protein>
<feature type="region of interest" description="Disordered" evidence="1">
    <location>
        <begin position="282"/>
        <end position="307"/>
    </location>
</feature>
<evidence type="ECO:0000313" key="3">
    <source>
        <dbReference type="EMBL" id="KIW35945.1"/>
    </source>
</evidence>
<keyword evidence="4" id="KW-1185">Reference proteome</keyword>
<organism evidence="3 4">
    <name type="scientific">Exophiala oligosperma</name>
    <dbReference type="NCBI Taxonomy" id="215243"/>
    <lineage>
        <taxon>Eukaryota</taxon>
        <taxon>Fungi</taxon>
        <taxon>Dikarya</taxon>
        <taxon>Ascomycota</taxon>
        <taxon>Pezizomycotina</taxon>
        <taxon>Eurotiomycetes</taxon>
        <taxon>Chaetothyriomycetidae</taxon>
        <taxon>Chaetothyriales</taxon>
        <taxon>Herpotrichiellaceae</taxon>
        <taxon>Exophiala</taxon>
    </lineage>
</organism>
<feature type="transmembrane region" description="Helical" evidence="2">
    <location>
        <begin position="146"/>
        <end position="171"/>
    </location>
</feature>
<dbReference type="GeneID" id="27363816"/>
<dbReference type="VEuPathDB" id="FungiDB:PV06_11742"/>
<evidence type="ECO:0000256" key="2">
    <source>
        <dbReference type="SAM" id="Phobius"/>
    </source>
</evidence>
<gene>
    <name evidence="3" type="ORF">PV06_11742</name>
</gene>
<dbReference type="AlphaFoldDB" id="A0A0D2D150"/>
<feature type="compositionally biased region" description="Low complexity" evidence="1">
    <location>
        <begin position="283"/>
        <end position="295"/>
    </location>
</feature>
<dbReference type="Proteomes" id="UP000053342">
    <property type="component" value="Unassembled WGS sequence"/>
</dbReference>
<name>A0A0D2D150_9EURO</name>
<dbReference type="RefSeq" id="XP_016256161.1">
    <property type="nucleotide sequence ID" value="XM_016413463.1"/>
</dbReference>
<keyword evidence="2" id="KW-0472">Membrane</keyword>
<dbReference type="EMBL" id="KN847389">
    <property type="protein sequence ID" value="KIW35945.1"/>
    <property type="molecule type" value="Genomic_DNA"/>
</dbReference>
<evidence type="ECO:0000256" key="1">
    <source>
        <dbReference type="SAM" id="MobiDB-lite"/>
    </source>
</evidence>
<sequence length="307" mass="32460">MAPLPGTSNTGPPILSTFNATKSRIPIASETSMYCVFDRTTSSNSVTSVEATTAAKARRMASNLKTPVDPLPPATTALGLSTSCTQDNFGASRSLPTDFASMFNTSSEAVDACVIATTTATHAGGGCGSVASARQRSCRGIPCSPALQAAAAVPVVVAVLATMTVLFFCILPRWKHWRAGEAAKRSPEKKWTRHLRLFAFDAELLADGRLSSTNSIRKENRVRSGQNTVHSALPRRQSVEDVVPRCHCSMSSVQPAKTRSSLLSSAGLRAMAATQDHIQEYSTTATAPPTYAVATGETPRGPDSQSR</sequence>
<keyword evidence="2" id="KW-1133">Transmembrane helix</keyword>
<proteinExistence type="predicted"/>
<reference evidence="3 4" key="1">
    <citation type="submission" date="2015-01" db="EMBL/GenBank/DDBJ databases">
        <title>The Genome Sequence of Exophiala oligosperma CBS72588.</title>
        <authorList>
            <consortium name="The Broad Institute Genomics Platform"/>
            <person name="Cuomo C."/>
            <person name="de Hoog S."/>
            <person name="Gorbushina A."/>
            <person name="Stielow B."/>
            <person name="Teixiera M."/>
            <person name="Abouelleil A."/>
            <person name="Chapman S.B."/>
            <person name="Priest M."/>
            <person name="Young S.K."/>
            <person name="Wortman J."/>
            <person name="Nusbaum C."/>
            <person name="Birren B."/>
        </authorList>
    </citation>
    <scope>NUCLEOTIDE SEQUENCE [LARGE SCALE GENOMIC DNA]</scope>
    <source>
        <strain evidence="3 4">CBS 72588</strain>
    </source>
</reference>
<accession>A0A0D2D150</accession>
<evidence type="ECO:0000313" key="4">
    <source>
        <dbReference type="Proteomes" id="UP000053342"/>
    </source>
</evidence>